<dbReference type="InterPro" id="IPR010894">
    <property type="entry name" value="SpoVAD"/>
</dbReference>
<dbReference type="GO" id="GO:0016746">
    <property type="term" value="F:acyltransferase activity"/>
    <property type="evidence" value="ECO:0007669"/>
    <property type="project" value="InterPro"/>
</dbReference>
<dbReference type="Gene3D" id="3.40.47.40">
    <property type="entry name" value="Stage V sporulation protein AD"/>
    <property type="match status" value="1"/>
</dbReference>
<protein>
    <submittedName>
        <fullName evidence="1">Stage V sporulation protein AD</fullName>
    </submittedName>
</protein>
<accession>A0A9D1IPJ7</accession>
<proteinExistence type="predicted"/>
<dbReference type="EMBL" id="DVMT01000010">
    <property type="protein sequence ID" value="HIU39799.1"/>
    <property type="molecule type" value="Genomic_DNA"/>
</dbReference>
<name>A0A9D1IPJ7_9FIRM</name>
<dbReference type="InterPro" id="IPR038369">
    <property type="entry name" value="SpoVAD_sf"/>
</dbReference>
<reference evidence="1" key="2">
    <citation type="journal article" date="2021" name="PeerJ">
        <title>Extensive microbial diversity within the chicken gut microbiome revealed by metagenomics and culture.</title>
        <authorList>
            <person name="Gilroy R."/>
            <person name="Ravi A."/>
            <person name="Getino M."/>
            <person name="Pursley I."/>
            <person name="Horton D.L."/>
            <person name="Alikhan N.F."/>
            <person name="Baker D."/>
            <person name="Gharbi K."/>
            <person name="Hall N."/>
            <person name="Watson M."/>
            <person name="Adriaenssens E.M."/>
            <person name="Foster-Nyarko E."/>
            <person name="Jarju S."/>
            <person name="Secka A."/>
            <person name="Antonio M."/>
            <person name="Oren A."/>
            <person name="Chaudhuri R.R."/>
            <person name="La Ragione R."/>
            <person name="Hildebrand F."/>
            <person name="Pallen M.J."/>
        </authorList>
    </citation>
    <scope>NUCLEOTIDE SEQUENCE</scope>
    <source>
        <strain evidence="1">CHK193-30670</strain>
    </source>
</reference>
<organism evidence="1 2">
    <name type="scientific">Candidatus Aphodocola excrementigallinarum</name>
    <dbReference type="NCBI Taxonomy" id="2840670"/>
    <lineage>
        <taxon>Bacteria</taxon>
        <taxon>Bacillati</taxon>
        <taxon>Bacillota</taxon>
        <taxon>Bacilli</taxon>
        <taxon>Candidatus Aphodocola</taxon>
    </lineage>
</organism>
<reference evidence="1" key="1">
    <citation type="submission" date="2020-10" db="EMBL/GenBank/DDBJ databases">
        <authorList>
            <person name="Gilroy R."/>
        </authorList>
    </citation>
    <scope>NUCLEOTIDE SEQUENCE</scope>
    <source>
        <strain evidence="1">CHK193-30670</strain>
    </source>
</reference>
<comment type="caution">
    <text evidence="1">The sequence shown here is derived from an EMBL/GenBank/DDBJ whole genome shotgun (WGS) entry which is preliminary data.</text>
</comment>
<dbReference type="Proteomes" id="UP000824074">
    <property type="component" value="Unassembled WGS sequence"/>
</dbReference>
<dbReference type="AlphaFoldDB" id="A0A9D1IPJ7"/>
<sequence>MTIKFNNVYIKSVSAVAGKDEKEGTFGKLYDKTYNDYYAGEKTFEQAEIKMIEDASMIALKKANYKMDDINFIIGADLLNQITANAYSSVKFKRPFLGVYNACASLCEEFIIASSILQNKDVNNALLNISSHNMTAERQYRNPVEYGCPKPLRSTFTVTGAASCVLTKEKTDIKVVSATIGTPTDMGITDPYDMGSVMAPSAAEVLFNHLKNTNTKPDDYDLILTGDLGVYGKQILIEYFKSAYALDVEGNLEDSASIIYDREKQTKVNAGGSGPCCLALVSYTDILNKMKKGKLKKVLLIATGALMSPTMNNQKLSIPSVSHAVCLEAIK</sequence>
<evidence type="ECO:0000313" key="2">
    <source>
        <dbReference type="Proteomes" id="UP000824074"/>
    </source>
</evidence>
<dbReference type="Pfam" id="PF07451">
    <property type="entry name" value="SpoVAD"/>
    <property type="match status" value="1"/>
</dbReference>
<dbReference type="InterPro" id="IPR016039">
    <property type="entry name" value="Thiolase-like"/>
</dbReference>
<dbReference type="SUPFAM" id="SSF53901">
    <property type="entry name" value="Thiolase-like"/>
    <property type="match status" value="1"/>
</dbReference>
<gene>
    <name evidence="1" type="ORF">IAB68_00655</name>
</gene>
<evidence type="ECO:0000313" key="1">
    <source>
        <dbReference type="EMBL" id="HIU39799.1"/>
    </source>
</evidence>